<organism evidence="1 2">
    <name type="scientific">Portunus trituberculatus</name>
    <name type="common">Swimming crab</name>
    <name type="synonym">Neptunus trituberculatus</name>
    <dbReference type="NCBI Taxonomy" id="210409"/>
    <lineage>
        <taxon>Eukaryota</taxon>
        <taxon>Metazoa</taxon>
        <taxon>Ecdysozoa</taxon>
        <taxon>Arthropoda</taxon>
        <taxon>Crustacea</taxon>
        <taxon>Multicrustacea</taxon>
        <taxon>Malacostraca</taxon>
        <taxon>Eumalacostraca</taxon>
        <taxon>Eucarida</taxon>
        <taxon>Decapoda</taxon>
        <taxon>Pleocyemata</taxon>
        <taxon>Brachyura</taxon>
        <taxon>Eubrachyura</taxon>
        <taxon>Portunoidea</taxon>
        <taxon>Portunidae</taxon>
        <taxon>Portuninae</taxon>
        <taxon>Portunus</taxon>
    </lineage>
</organism>
<dbReference type="Proteomes" id="UP000324222">
    <property type="component" value="Unassembled WGS sequence"/>
</dbReference>
<accession>A0A5B7EE30</accession>
<evidence type="ECO:0000313" key="1">
    <source>
        <dbReference type="EMBL" id="MPC32402.1"/>
    </source>
</evidence>
<evidence type="ECO:0000313" key="2">
    <source>
        <dbReference type="Proteomes" id="UP000324222"/>
    </source>
</evidence>
<reference evidence="1 2" key="1">
    <citation type="submission" date="2019-05" db="EMBL/GenBank/DDBJ databases">
        <title>Another draft genome of Portunus trituberculatus and its Hox gene families provides insights of decapod evolution.</title>
        <authorList>
            <person name="Jeong J.-H."/>
            <person name="Song I."/>
            <person name="Kim S."/>
            <person name="Choi T."/>
            <person name="Kim D."/>
            <person name="Ryu S."/>
            <person name="Kim W."/>
        </authorList>
    </citation>
    <scope>NUCLEOTIDE SEQUENCE [LARGE SCALE GENOMIC DNA]</scope>
    <source>
        <tissue evidence="1">Muscle</tissue>
    </source>
</reference>
<comment type="caution">
    <text evidence="1">The sequence shown here is derived from an EMBL/GenBank/DDBJ whole genome shotgun (WGS) entry which is preliminary data.</text>
</comment>
<dbReference type="EMBL" id="VSRR010002619">
    <property type="protein sequence ID" value="MPC32402.1"/>
    <property type="molecule type" value="Genomic_DNA"/>
</dbReference>
<name>A0A5B7EE30_PORTR</name>
<keyword evidence="2" id="KW-1185">Reference proteome</keyword>
<dbReference type="AlphaFoldDB" id="A0A5B7EE30"/>
<gene>
    <name evidence="1" type="ORF">E2C01_025711</name>
</gene>
<proteinExistence type="predicted"/>
<sequence>MNGELLAPVVRRAARASSGAPASWMMMGGSEDVARCSQRSIKTVFKNVVYITSAPRRPPAFL</sequence>
<protein>
    <submittedName>
        <fullName evidence="1">Uncharacterized protein</fullName>
    </submittedName>
</protein>